<dbReference type="Proteomes" id="UP000304953">
    <property type="component" value="Unassembled WGS sequence"/>
</dbReference>
<evidence type="ECO:0000313" key="1">
    <source>
        <dbReference type="EMBL" id="TGY91324.1"/>
    </source>
</evidence>
<protein>
    <submittedName>
        <fullName evidence="1">SET domain-containing protein-lysine N-methyltransferase</fullName>
    </submittedName>
</protein>
<accession>A0AC61RQF6</accession>
<organism evidence="1 2">
    <name type="scientific">Petralouisia muris</name>
    <dbReference type="NCBI Taxonomy" id="3032872"/>
    <lineage>
        <taxon>Bacteria</taxon>
        <taxon>Bacillati</taxon>
        <taxon>Bacillota</taxon>
        <taxon>Clostridia</taxon>
        <taxon>Lachnospirales</taxon>
        <taxon>Lachnospiraceae</taxon>
        <taxon>Petralouisia</taxon>
    </lineage>
</organism>
<keyword evidence="2" id="KW-1185">Reference proteome</keyword>
<reference evidence="1" key="1">
    <citation type="submission" date="2019-04" db="EMBL/GenBank/DDBJ databases">
        <title>Microbes associate with the intestines of laboratory mice.</title>
        <authorList>
            <person name="Navarre W."/>
            <person name="Wong E."/>
            <person name="Huang K."/>
            <person name="Tropini C."/>
            <person name="Ng K."/>
            <person name="Yu B."/>
        </authorList>
    </citation>
    <scope>NUCLEOTIDE SEQUENCE</scope>
    <source>
        <strain evidence="1">NM01_1-7b</strain>
    </source>
</reference>
<dbReference type="EMBL" id="SRYA01000061">
    <property type="protein sequence ID" value="TGY91324.1"/>
    <property type="molecule type" value="Genomic_DNA"/>
</dbReference>
<proteinExistence type="predicted"/>
<gene>
    <name evidence="1" type="ORF">E5329_21565</name>
</gene>
<evidence type="ECO:0000313" key="2">
    <source>
        <dbReference type="Proteomes" id="UP000304953"/>
    </source>
</evidence>
<name>A0AC61RQF6_9FIRM</name>
<sequence>MKSRISPKVEIRTSEINKKGMFAKELIHKGEIVYVKGGHVITKNELFSSSVINSYLPISDDYFIGALNVQEEEDIKLYNNHSCSPNCGMHGEISFIAICDILPGEELTIDYAFIDNEDYAFECNCGSPKCRHIITGYDWKIKRLQDEYYPYFAQYLKDKIDIARKKKDL</sequence>
<comment type="caution">
    <text evidence="1">The sequence shown here is derived from an EMBL/GenBank/DDBJ whole genome shotgun (WGS) entry which is preliminary data.</text>
</comment>